<gene>
    <name evidence="4" type="ORF">SAMN05216241_11723</name>
</gene>
<dbReference type="AlphaFoldDB" id="A0A1G7UVN3"/>
<sequence length="231" mass="25782">MARETSGGKARGNKANDIVVIKKYANRRLYNTATSSYVTLEHLRQMVRDEVDFAVYDAKTGEDITRSVLTQIIVEEEAKGTNLLPISFLRQLISFYGDSMQTVVPAYLEQMMSAFAANQERMREQMQETMSGMFPFSGNLQELGRQNAALMESAMRMFSPFGTGANQQGEGESAAESEGQRRQPDTAREGQDEQSLAELQKQVNTLQEKIEQLTREQGGDEGASTKDPNTQ</sequence>
<dbReference type="InterPro" id="IPR010134">
    <property type="entry name" value="PHA_reg_PhaR"/>
</dbReference>
<feature type="compositionally biased region" description="Basic and acidic residues" evidence="1">
    <location>
        <begin position="208"/>
        <end position="218"/>
    </location>
</feature>
<evidence type="ECO:0000256" key="1">
    <source>
        <dbReference type="SAM" id="MobiDB-lite"/>
    </source>
</evidence>
<dbReference type="Proteomes" id="UP000199415">
    <property type="component" value="Unassembled WGS sequence"/>
</dbReference>
<reference evidence="4 5" key="1">
    <citation type="submission" date="2016-10" db="EMBL/GenBank/DDBJ databases">
        <authorList>
            <person name="de Groot N.N."/>
        </authorList>
    </citation>
    <scope>NUCLEOTIDE SEQUENCE [LARGE SCALE GENOMIC DNA]</scope>
    <source>
        <strain evidence="4 5">DSM 25584</strain>
    </source>
</reference>
<dbReference type="InterPro" id="IPR007897">
    <property type="entry name" value="PHB_accumulat"/>
</dbReference>
<evidence type="ECO:0000313" key="4">
    <source>
        <dbReference type="EMBL" id="SDG51566.1"/>
    </source>
</evidence>
<protein>
    <submittedName>
        <fullName evidence="4">Polyhydroxyalkanoate synthesis repressor PhaR</fullName>
    </submittedName>
</protein>
<feature type="region of interest" description="Disordered" evidence="1">
    <location>
        <begin position="159"/>
        <end position="231"/>
    </location>
</feature>
<name>A0A1G7UVN3_9PROT</name>
<accession>A0A1G7UVN3</accession>
<evidence type="ECO:0000259" key="2">
    <source>
        <dbReference type="Pfam" id="PF05233"/>
    </source>
</evidence>
<evidence type="ECO:0000313" key="5">
    <source>
        <dbReference type="Proteomes" id="UP000199415"/>
    </source>
</evidence>
<proteinExistence type="predicted"/>
<dbReference type="RefSeq" id="WP_090022275.1">
    <property type="nucleotide sequence ID" value="NZ_FNCE01000017.1"/>
</dbReference>
<dbReference type="STRING" id="1082479.SAMN05216241_11723"/>
<feature type="compositionally biased region" description="Low complexity" evidence="1">
    <location>
        <begin position="167"/>
        <end position="177"/>
    </location>
</feature>
<dbReference type="NCBIfam" id="TIGR01848">
    <property type="entry name" value="PHA_reg_PhaR"/>
    <property type="match status" value="1"/>
</dbReference>
<dbReference type="InterPro" id="IPR012909">
    <property type="entry name" value="PHA_DNA-bd_N"/>
</dbReference>
<dbReference type="GO" id="GO:0006355">
    <property type="term" value="P:regulation of DNA-templated transcription"/>
    <property type="evidence" value="ECO:0007669"/>
    <property type="project" value="InterPro"/>
</dbReference>
<feature type="domain" description="PHA accumulation regulator DNA-binding N-terminal" evidence="3">
    <location>
        <begin position="20"/>
        <end position="80"/>
    </location>
</feature>
<organism evidence="4 5">
    <name type="scientific">Limimonas halophila</name>
    <dbReference type="NCBI Taxonomy" id="1082479"/>
    <lineage>
        <taxon>Bacteria</taxon>
        <taxon>Pseudomonadati</taxon>
        <taxon>Pseudomonadota</taxon>
        <taxon>Alphaproteobacteria</taxon>
        <taxon>Rhodospirillales</taxon>
        <taxon>Rhodovibrionaceae</taxon>
        <taxon>Limimonas</taxon>
    </lineage>
</organism>
<dbReference type="Pfam" id="PF05233">
    <property type="entry name" value="PHB_acc"/>
    <property type="match status" value="1"/>
</dbReference>
<keyword evidence="5" id="KW-1185">Reference proteome</keyword>
<dbReference type="Pfam" id="PF07879">
    <property type="entry name" value="PHB_acc_N"/>
    <property type="match status" value="1"/>
</dbReference>
<dbReference type="OrthoDB" id="9795345at2"/>
<feature type="compositionally biased region" description="Basic and acidic residues" evidence="1">
    <location>
        <begin position="178"/>
        <end position="191"/>
    </location>
</feature>
<evidence type="ECO:0000259" key="3">
    <source>
        <dbReference type="Pfam" id="PF07879"/>
    </source>
</evidence>
<dbReference type="EMBL" id="FNCE01000017">
    <property type="protein sequence ID" value="SDG51566.1"/>
    <property type="molecule type" value="Genomic_DNA"/>
</dbReference>
<feature type="domain" description="PHB accumulation regulatory" evidence="2">
    <location>
        <begin position="84"/>
        <end position="123"/>
    </location>
</feature>